<evidence type="ECO:0000313" key="2">
    <source>
        <dbReference type="Proteomes" id="UP001597108"/>
    </source>
</evidence>
<dbReference type="EMBL" id="JBHTJT010000046">
    <property type="protein sequence ID" value="MFD0981618.1"/>
    <property type="molecule type" value="Genomic_DNA"/>
</dbReference>
<dbReference type="RefSeq" id="WP_386076727.1">
    <property type="nucleotide sequence ID" value="NZ_JBHTJT010000046.1"/>
</dbReference>
<proteinExistence type="predicted"/>
<keyword evidence="2" id="KW-1185">Reference proteome</keyword>
<organism evidence="1 2">
    <name type="scientific">Tropicimonas aquimaris</name>
    <dbReference type="NCBI Taxonomy" id="914152"/>
    <lineage>
        <taxon>Bacteria</taxon>
        <taxon>Pseudomonadati</taxon>
        <taxon>Pseudomonadota</taxon>
        <taxon>Alphaproteobacteria</taxon>
        <taxon>Rhodobacterales</taxon>
        <taxon>Roseobacteraceae</taxon>
        <taxon>Tropicimonas</taxon>
    </lineage>
</organism>
<dbReference type="Proteomes" id="UP001597108">
    <property type="component" value="Unassembled WGS sequence"/>
</dbReference>
<protein>
    <submittedName>
        <fullName evidence="1">Uncharacterized protein</fullName>
    </submittedName>
</protein>
<gene>
    <name evidence="1" type="ORF">ACFQ2S_18445</name>
</gene>
<name>A0ABW3IW02_9RHOB</name>
<sequence length="69" mass="7166">MTKTAKTVEQKVSDCQSDAVVLAGMVEAIDLMANEGERFGNAIAAVTIAALDRANKLASDLDSINLKGA</sequence>
<accession>A0ABW3IW02</accession>
<comment type="caution">
    <text evidence="1">The sequence shown here is derived from an EMBL/GenBank/DDBJ whole genome shotgun (WGS) entry which is preliminary data.</text>
</comment>
<evidence type="ECO:0000313" key="1">
    <source>
        <dbReference type="EMBL" id="MFD0981618.1"/>
    </source>
</evidence>
<reference evidence="2" key="1">
    <citation type="journal article" date="2019" name="Int. J. Syst. Evol. Microbiol.">
        <title>The Global Catalogue of Microorganisms (GCM) 10K type strain sequencing project: providing services to taxonomists for standard genome sequencing and annotation.</title>
        <authorList>
            <consortium name="The Broad Institute Genomics Platform"/>
            <consortium name="The Broad Institute Genome Sequencing Center for Infectious Disease"/>
            <person name="Wu L."/>
            <person name="Ma J."/>
        </authorList>
    </citation>
    <scope>NUCLEOTIDE SEQUENCE [LARGE SCALE GENOMIC DNA]</scope>
    <source>
        <strain evidence="2">CCUG 60524</strain>
    </source>
</reference>